<dbReference type="PANTHER" id="PTHR32046">
    <property type="entry name" value="G DOMAIN-CONTAINING PROTEIN"/>
    <property type="match status" value="1"/>
</dbReference>
<organism evidence="1">
    <name type="scientific">Darwinula stevensoni</name>
    <dbReference type="NCBI Taxonomy" id="69355"/>
    <lineage>
        <taxon>Eukaryota</taxon>
        <taxon>Metazoa</taxon>
        <taxon>Ecdysozoa</taxon>
        <taxon>Arthropoda</taxon>
        <taxon>Crustacea</taxon>
        <taxon>Oligostraca</taxon>
        <taxon>Ostracoda</taxon>
        <taxon>Podocopa</taxon>
        <taxon>Podocopida</taxon>
        <taxon>Darwinulocopina</taxon>
        <taxon>Darwinuloidea</taxon>
        <taxon>Darwinulidae</taxon>
        <taxon>Darwinula</taxon>
    </lineage>
</organism>
<dbReference type="EMBL" id="LR903418">
    <property type="protein sequence ID" value="CAD7251876.1"/>
    <property type="molecule type" value="Genomic_DNA"/>
</dbReference>
<dbReference type="OrthoDB" id="2386367at2759"/>
<gene>
    <name evidence="1" type="ORF">DSTB1V02_LOCUS11638</name>
</gene>
<proteinExistence type="predicted"/>
<name>A0A7R9AD94_9CRUS</name>
<dbReference type="PANTHER" id="PTHR32046:SF14">
    <property type="match status" value="1"/>
</dbReference>
<evidence type="ECO:0000313" key="1">
    <source>
        <dbReference type="EMBL" id="CAD7251876.1"/>
    </source>
</evidence>
<sequence>MANYLYGVVWNDKFRFKIIIEETEQDQAQSQTKEVTAYTFYWQEGFAFDYTFTLIDTSGFGGTSGIMADKEIRCKMEAFFSRRGPGSIEKLDGIGFVIQASETRLTPTQRYIFDSIQTLFGKDVEPIFRLMMTFADGQPPKALDAAKAANIPHSSIYKFNNSTVFPVRHEGEDDDDFNELFWKMGMKSFNKFFISLASTHPVALQMTKEVLEKRRKLETFINGLQPQITAEHLKKRYEDGMKGEMSAKTIIEKLQKEYDYEREQVSSMIREAHSCKKKLDEIALKPDPLSALDYIDLLIQSEIQRKQPRYL</sequence>
<reference evidence="1" key="1">
    <citation type="submission" date="2020-11" db="EMBL/GenBank/DDBJ databases">
        <authorList>
            <person name="Tran Van P."/>
        </authorList>
    </citation>
    <scope>NUCLEOTIDE SEQUENCE</scope>
</reference>
<protein>
    <submittedName>
        <fullName evidence="1">Uncharacterized protein</fullName>
    </submittedName>
</protein>
<dbReference type="EMBL" id="CAJPEV010003901">
    <property type="protein sequence ID" value="CAG0900780.1"/>
    <property type="molecule type" value="Genomic_DNA"/>
</dbReference>
<dbReference type="SUPFAM" id="SSF52540">
    <property type="entry name" value="P-loop containing nucleoside triphosphate hydrolases"/>
    <property type="match status" value="1"/>
</dbReference>
<keyword evidence="2" id="KW-1185">Reference proteome</keyword>
<accession>A0A7R9AD94</accession>
<dbReference type="Gene3D" id="3.40.50.300">
    <property type="entry name" value="P-loop containing nucleotide triphosphate hydrolases"/>
    <property type="match status" value="1"/>
</dbReference>
<dbReference type="Proteomes" id="UP000677054">
    <property type="component" value="Unassembled WGS sequence"/>
</dbReference>
<dbReference type="InterPro" id="IPR027417">
    <property type="entry name" value="P-loop_NTPase"/>
</dbReference>
<evidence type="ECO:0000313" key="2">
    <source>
        <dbReference type="Proteomes" id="UP000677054"/>
    </source>
</evidence>
<dbReference type="AlphaFoldDB" id="A0A7R9AD94"/>